<accession>A0A9D2U490</accession>
<feature type="domain" description="DUF8180" evidence="2">
    <location>
        <begin position="35"/>
        <end position="91"/>
    </location>
</feature>
<evidence type="ECO:0000313" key="4">
    <source>
        <dbReference type="Proteomes" id="UP000823850"/>
    </source>
</evidence>
<organism evidence="3 4">
    <name type="scientific">Candidatus Blautia stercoripullorum</name>
    <dbReference type="NCBI Taxonomy" id="2838502"/>
    <lineage>
        <taxon>Bacteria</taxon>
        <taxon>Bacillati</taxon>
        <taxon>Bacillota</taxon>
        <taxon>Clostridia</taxon>
        <taxon>Lachnospirales</taxon>
        <taxon>Lachnospiraceae</taxon>
        <taxon>Blautia</taxon>
    </lineage>
</organism>
<evidence type="ECO:0000256" key="1">
    <source>
        <dbReference type="SAM" id="MobiDB-lite"/>
    </source>
</evidence>
<sequence>MHKLYDENGNLIPHGAHEEEHHHHEGEEKKDENLILLTYMHQHNEQHTAELEEMVQKLEDGGYGEEAEEIRKGVAAFQEGNAHLGQALELLKKKIQ</sequence>
<dbReference type="InterPro" id="IPR058493">
    <property type="entry name" value="DUF8180"/>
</dbReference>
<evidence type="ECO:0000259" key="2">
    <source>
        <dbReference type="Pfam" id="PF26551"/>
    </source>
</evidence>
<dbReference type="EMBL" id="DWUX01000084">
    <property type="protein sequence ID" value="HJD39287.1"/>
    <property type="molecule type" value="Genomic_DNA"/>
</dbReference>
<dbReference type="AlphaFoldDB" id="A0A9D2U490"/>
<comment type="caution">
    <text evidence="3">The sequence shown here is derived from an EMBL/GenBank/DDBJ whole genome shotgun (WGS) entry which is preliminary data.</text>
</comment>
<proteinExistence type="predicted"/>
<evidence type="ECO:0000313" key="3">
    <source>
        <dbReference type="EMBL" id="HJD39287.1"/>
    </source>
</evidence>
<reference evidence="3" key="2">
    <citation type="submission" date="2021-04" db="EMBL/GenBank/DDBJ databases">
        <authorList>
            <person name="Gilroy R."/>
        </authorList>
    </citation>
    <scope>NUCLEOTIDE SEQUENCE</scope>
    <source>
        <strain evidence="3">ChiW19-6364</strain>
    </source>
</reference>
<name>A0A9D2U490_9FIRM</name>
<feature type="compositionally biased region" description="Basic and acidic residues" evidence="1">
    <location>
        <begin position="15"/>
        <end position="29"/>
    </location>
</feature>
<dbReference type="Proteomes" id="UP000823850">
    <property type="component" value="Unassembled WGS sequence"/>
</dbReference>
<gene>
    <name evidence="3" type="ORF">H9913_04605</name>
</gene>
<protein>
    <submittedName>
        <fullName evidence="3">Cobalt transporter</fullName>
    </submittedName>
</protein>
<reference evidence="3" key="1">
    <citation type="journal article" date="2021" name="PeerJ">
        <title>Extensive microbial diversity within the chicken gut microbiome revealed by metagenomics and culture.</title>
        <authorList>
            <person name="Gilroy R."/>
            <person name="Ravi A."/>
            <person name="Getino M."/>
            <person name="Pursley I."/>
            <person name="Horton D.L."/>
            <person name="Alikhan N.F."/>
            <person name="Baker D."/>
            <person name="Gharbi K."/>
            <person name="Hall N."/>
            <person name="Watson M."/>
            <person name="Adriaenssens E.M."/>
            <person name="Foster-Nyarko E."/>
            <person name="Jarju S."/>
            <person name="Secka A."/>
            <person name="Antonio M."/>
            <person name="Oren A."/>
            <person name="Chaudhuri R.R."/>
            <person name="La Ragione R."/>
            <person name="Hildebrand F."/>
            <person name="Pallen M.J."/>
        </authorList>
    </citation>
    <scope>NUCLEOTIDE SEQUENCE</scope>
    <source>
        <strain evidence="3">ChiW19-6364</strain>
    </source>
</reference>
<feature type="region of interest" description="Disordered" evidence="1">
    <location>
        <begin position="1"/>
        <end position="29"/>
    </location>
</feature>
<dbReference type="Pfam" id="PF26551">
    <property type="entry name" value="DUF8180"/>
    <property type="match status" value="1"/>
</dbReference>